<evidence type="ECO:0000313" key="2">
    <source>
        <dbReference type="Proteomes" id="UP000229981"/>
    </source>
</evidence>
<dbReference type="AlphaFoldDB" id="A0A2H0E3E6"/>
<reference evidence="1 2" key="1">
    <citation type="submission" date="2017-09" db="EMBL/GenBank/DDBJ databases">
        <title>Depth-based differentiation of microbial function through sediment-hosted aquifers and enrichment of novel symbionts in the deep terrestrial subsurface.</title>
        <authorList>
            <person name="Probst A.J."/>
            <person name="Ladd B."/>
            <person name="Jarett J.K."/>
            <person name="Geller-Mcgrath D.E."/>
            <person name="Sieber C.M."/>
            <person name="Emerson J.B."/>
            <person name="Anantharaman K."/>
            <person name="Thomas B.C."/>
            <person name="Malmstrom R."/>
            <person name="Stieglmeier M."/>
            <person name="Klingl A."/>
            <person name="Woyke T."/>
            <person name="Ryan C.M."/>
            <person name="Banfield J.F."/>
        </authorList>
    </citation>
    <scope>NUCLEOTIDE SEQUENCE [LARGE SCALE GENOMIC DNA]</scope>
    <source>
        <strain evidence="1">CG22_combo_CG10-13_8_21_14_all_01_47_9</strain>
    </source>
</reference>
<organism evidence="1 2">
    <name type="scientific">Candidatus Beckwithbacteria bacterium CG22_combo_CG10-13_8_21_14_all_01_47_9</name>
    <dbReference type="NCBI Taxonomy" id="1974496"/>
    <lineage>
        <taxon>Bacteria</taxon>
        <taxon>Candidatus Beckwithiibacteriota</taxon>
    </lineage>
</organism>
<accession>A0A2H0E3E6</accession>
<dbReference type="Proteomes" id="UP000229981">
    <property type="component" value="Unassembled WGS sequence"/>
</dbReference>
<gene>
    <name evidence="1" type="ORF">COW80_00880</name>
</gene>
<protein>
    <submittedName>
        <fullName evidence="1">Uncharacterized protein</fullName>
    </submittedName>
</protein>
<evidence type="ECO:0000313" key="1">
    <source>
        <dbReference type="EMBL" id="PIP88340.1"/>
    </source>
</evidence>
<name>A0A2H0E3E6_9BACT</name>
<feature type="non-terminal residue" evidence="1">
    <location>
        <position position="76"/>
    </location>
</feature>
<sequence>MSDPDFTDEKFADGMESIGHIESQIPDFDQAFSQWHQELIDPKFNQGKEKYASAIDKLTLADQYYTDHKLSRDWIT</sequence>
<proteinExistence type="predicted"/>
<comment type="caution">
    <text evidence="1">The sequence shown here is derived from an EMBL/GenBank/DDBJ whole genome shotgun (WGS) entry which is preliminary data.</text>
</comment>
<dbReference type="EMBL" id="PCTU01000024">
    <property type="protein sequence ID" value="PIP88340.1"/>
    <property type="molecule type" value="Genomic_DNA"/>
</dbReference>